<evidence type="ECO:0000256" key="4">
    <source>
        <dbReference type="ARBA" id="ARBA00022692"/>
    </source>
</evidence>
<keyword evidence="4 11" id="KW-0812">Transmembrane</keyword>
<keyword evidence="3" id="KW-0145">Chemotaxis</keyword>
<feature type="compositionally biased region" description="Polar residues" evidence="10">
    <location>
        <begin position="937"/>
        <end position="948"/>
    </location>
</feature>
<dbReference type="SMART" id="SM00283">
    <property type="entry name" value="MA"/>
    <property type="match status" value="1"/>
</dbReference>
<dbReference type="PROSITE" id="PS50111">
    <property type="entry name" value="CHEMOTAXIS_TRANSDUC_2"/>
    <property type="match status" value="1"/>
</dbReference>
<dbReference type="AlphaFoldDB" id="A0A4Q0XQA2"/>
<dbReference type="EMBL" id="PDKN01000006">
    <property type="protein sequence ID" value="RXJ56229.1"/>
    <property type="molecule type" value="Genomic_DNA"/>
</dbReference>
<evidence type="ECO:0000256" key="8">
    <source>
        <dbReference type="PROSITE-ProRule" id="PRU00284"/>
    </source>
</evidence>
<dbReference type="Pfam" id="PF00015">
    <property type="entry name" value="MCPsignal"/>
    <property type="match status" value="1"/>
</dbReference>
<name>A0A4Q0XQA2_9BACT</name>
<dbReference type="Gene3D" id="6.10.340.10">
    <property type="match status" value="1"/>
</dbReference>
<evidence type="ECO:0000256" key="2">
    <source>
        <dbReference type="ARBA" id="ARBA00022475"/>
    </source>
</evidence>
<evidence type="ECO:0000259" key="12">
    <source>
        <dbReference type="PROSITE" id="PS50111"/>
    </source>
</evidence>
<keyword evidence="9" id="KW-0175">Coiled coil</keyword>
<dbReference type="InterPro" id="IPR051310">
    <property type="entry name" value="MCP_chemotaxis"/>
</dbReference>
<reference evidence="13 14" key="1">
    <citation type="submission" date="2017-10" db="EMBL/GenBank/DDBJ databases">
        <title>Genomics of the genus Arcobacter.</title>
        <authorList>
            <person name="Perez-Cataluna A."/>
            <person name="Figueras M.J."/>
        </authorList>
    </citation>
    <scope>NUCLEOTIDE SEQUENCE [LARGE SCALE GENOMIC DNA]</scope>
    <source>
        <strain evidence="13 14">CECT 8987</strain>
    </source>
</reference>
<feature type="transmembrane region" description="Helical" evidence="11">
    <location>
        <begin position="349"/>
        <end position="371"/>
    </location>
</feature>
<comment type="subcellular location">
    <subcellularLocation>
        <location evidence="1">Cell membrane</location>
        <topology evidence="1">Multi-pass membrane protein</topology>
    </subcellularLocation>
</comment>
<keyword evidence="2" id="KW-1003">Cell membrane</keyword>
<feature type="coiled-coil region" evidence="9">
    <location>
        <begin position="550"/>
        <end position="577"/>
    </location>
</feature>
<dbReference type="GO" id="GO:0006935">
    <property type="term" value="P:chemotaxis"/>
    <property type="evidence" value="ECO:0007669"/>
    <property type="project" value="UniProtKB-KW"/>
</dbReference>
<feature type="compositionally biased region" description="Basic and acidic residues" evidence="10">
    <location>
        <begin position="952"/>
        <end position="967"/>
    </location>
</feature>
<keyword evidence="6 11" id="KW-0472">Membrane</keyword>
<dbReference type="GO" id="GO:0005886">
    <property type="term" value="C:plasma membrane"/>
    <property type="evidence" value="ECO:0007669"/>
    <property type="project" value="UniProtKB-SubCell"/>
</dbReference>
<dbReference type="OrthoDB" id="5348717at2"/>
<evidence type="ECO:0000313" key="13">
    <source>
        <dbReference type="EMBL" id="RXJ56229.1"/>
    </source>
</evidence>
<feature type="domain" description="Methyl-accepting transducer" evidence="12">
    <location>
        <begin position="538"/>
        <end position="767"/>
    </location>
</feature>
<accession>A0A4Q0XQA2</accession>
<dbReference type="GO" id="GO:0007165">
    <property type="term" value="P:signal transduction"/>
    <property type="evidence" value="ECO:0007669"/>
    <property type="project" value="UniProtKB-KW"/>
</dbReference>
<dbReference type="CDD" id="cd11386">
    <property type="entry name" value="MCP_signal"/>
    <property type="match status" value="1"/>
</dbReference>
<dbReference type="Proteomes" id="UP000290657">
    <property type="component" value="Unassembled WGS sequence"/>
</dbReference>
<dbReference type="PANTHER" id="PTHR43531:SF11">
    <property type="entry name" value="METHYL-ACCEPTING CHEMOTAXIS PROTEIN 3"/>
    <property type="match status" value="1"/>
</dbReference>
<dbReference type="GO" id="GO:0004888">
    <property type="term" value="F:transmembrane signaling receptor activity"/>
    <property type="evidence" value="ECO:0007669"/>
    <property type="project" value="TreeGrafter"/>
</dbReference>
<organism evidence="13 14">
    <name type="scientific">Candidatus Marinarcus aquaticus</name>
    <dbReference type="NCBI Taxonomy" id="2044504"/>
    <lineage>
        <taxon>Bacteria</taxon>
        <taxon>Pseudomonadati</taxon>
        <taxon>Campylobacterota</taxon>
        <taxon>Epsilonproteobacteria</taxon>
        <taxon>Campylobacterales</taxon>
        <taxon>Arcobacteraceae</taxon>
        <taxon>Candidatus Marinarcus</taxon>
    </lineage>
</organism>
<keyword evidence="14" id="KW-1185">Reference proteome</keyword>
<dbReference type="InterPro" id="IPR033480">
    <property type="entry name" value="sCache_2"/>
</dbReference>
<dbReference type="InterPro" id="IPR004010">
    <property type="entry name" value="Double_Cache_2"/>
</dbReference>
<comment type="caution">
    <text evidence="13">The sequence shown here is derived from an EMBL/GenBank/DDBJ whole genome shotgun (WGS) entry which is preliminary data.</text>
</comment>
<evidence type="ECO:0000256" key="9">
    <source>
        <dbReference type="SAM" id="Coils"/>
    </source>
</evidence>
<keyword evidence="5 11" id="KW-1133">Transmembrane helix</keyword>
<comment type="similarity">
    <text evidence="7">Belongs to the methyl-accepting chemotaxis (MCP) protein family.</text>
</comment>
<evidence type="ECO:0000256" key="10">
    <source>
        <dbReference type="SAM" id="MobiDB-lite"/>
    </source>
</evidence>
<dbReference type="Pfam" id="PF08269">
    <property type="entry name" value="dCache_2"/>
    <property type="match status" value="1"/>
</dbReference>
<dbReference type="SUPFAM" id="SSF58104">
    <property type="entry name" value="Methyl-accepting chemotaxis protein (MCP) signaling domain"/>
    <property type="match status" value="1"/>
</dbReference>
<proteinExistence type="inferred from homology"/>
<evidence type="ECO:0000256" key="6">
    <source>
        <dbReference type="ARBA" id="ARBA00023136"/>
    </source>
</evidence>
<feature type="region of interest" description="Disordered" evidence="10">
    <location>
        <begin position="930"/>
        <end position="984"/>
    </location>
</feature>
<dbReference type="PANTHER" id="PTHR43531">
    <property type="entry name" value="PROTEIN ICFG"/>
    <property type="match status" value="1"/>
</dbReference>
<feature type="coiled-coil region" evidence="9">
    <location>
        <begin position="423"/>
        <end position="496"/>
    </location>
</feature>
<sequence length="984" mass="109795">MLSNVSIKLKLTILALAAIIIVSLVVAANTIYSIKQLSAENIESFKKEAYAKKEAELKNYVSLAMKTVDSFYQRTSKEKVKLEVQAYLKEQTGFIMSIIEGEYNQYNGKMSTPELKKRIVNIVKATRYGESGYFWINDTDSVIVMHPIKPQLDGKDLYNFKDKNGKQIFKEFSDVAKQKGEGYVDYVWPKPGFEKPQDKVSFVKLFKPFNWVVGTGEYVDNVTAKLQEEALKTISEMRYGKDGYFWINDSEPKMIMHPMKPALNGKNLSKSKDPNGKFLFNEMVKVTSANPQGGLVEYMWPKPGKEKPQPKFSYVQKFAQWDWIIGTGEYVDNIEEEILAMENKTQNQIAHIVTLILGITIASIVLLYFIFNYLVKKAIIKPLEELDDGIQFLITHPEERTNGIKKIYDDEIGKIIDSFNGYLENLKRNALQDEKVIAEVEDVISKVNNGFYVYKVHQTSDNPQVKKLRDSINNMIEKTNEKLEEINNILVEYGNSKFDYTVSDKEHHSANGIIGSIATSTSFIGNTVSEFLAMITTSGRKLNSDTGILSQEVNKLATSANEQAASLEQTAAALEQITGNIRQSSENVSRMSSLAHDLTNSATTGESLATKTTQAMEDIDTQVSSINDAITVIDQIAFQTNILSLNAAVEAATAGEAGKGFAVVAQEVRNLASRSAEAAKEIKAIVENATLKANEGKHIANDMISGYEDLNSKIGETIGLISDVSTASKEQEAGIIQINDAINALDRATQVNAASANEISSLTEGVRKLSTDLNAIAQRASFNQNKEKQICDIDLVFKISKIKNDHISFKDVNFAKVGDQNAPAWKVSTCTECHFGQWIDQEEAKGTSFTKSQNWKTMKEFHECVHKKVQEYINENANKASNEKLAEISKEVEVCTAKLFECLDQIKAEYCSSVNKNSNKVVKEVNDVKETKEVKKPTSSASKPQPVTKSEAPVKEQVKKEVVKPSKPEVITSKAKDDDEWESF</sequence>
<evidence type="ECO:0000256" key="11">
    <source>
        <dbReference type="SAM" id="Phobius"/>
    </source>
</evidence>
<dbReference type="Gene3D" id="3.30.450.20">
    <property type="entry name" value="PAS domain"/>
    <property type="match status" value="2"/>
</dbReference>
<gene>
    <name evidence="13" type="ORF">CRV04_09290</name>
</gene>
<evidence type="ECO:0000256" key="7">
    <source>
        <dbReference type="ARBA" id="ARBA00029447"/>
    </source>
</evidence>
<evidence type="ECO:0000256" key="1">
    <source>
        <dbReference type="ARBA" id="ARBA00004651"/>
    </source>
</evidence>
<dbReference type="Gene3D" id="1.20.120.30">
    <property type="entry name" value="Aspartate receptor, ligand-binding domain"/>
    <property type="match status" value="1"/>
</dbReference>
<evidence type="ECO:0000256" key="3">
    <source>
        <dbReference type="ARBA" id="ARBA00022500"/>
    </source>
</evidence>
<dbReference type="SMART" id="SM01049">
    <property type="entry name" value="Cache_2"/>
    <property type="match status" value="2"/>
</dbReference>
<dbReference type="Gene3D" id="1.10.287.950">
    <property type="entry name" value="Methyl-accepting chemotaxis protein"/>
    <property type="match status" value="1"/>
</dbReference>
<evidence type="ECO:0000313" key="14">
    <source>
        <dbReference type="Proteomes" id="UP000290657"/>
    </source>
</evidence>
<evidence type="ECO:0000256" key="5">
    <source>
        <dbReference type="ARBA" id="ARBA00022989"/>
    </source>
</evidence>
<keyword evidence="8" id="KW-0807">Transducer</keyword>
<dbReference type="InterPro" id="IPR004089">
    <property type="entry name" value="MCPsignal_dom"/>
</dbReference>
<protein>
    <submittedName>
        <fullName evidence="13">Chemotaxis protein</fullName>
    </submittedName>
</protein>